<feature type="transmembrane region" description="Helical" evidence="1">
    <location>
        <begin position="63"/>
        <end position="85"/>
    </location>
</feature>
<dbReference type="Proteomes" id="UP000199371">
    <property type="component" value="Unassembled WGS sequence"/>
</dbReference>
<evidence type="ECO:0000313" key="3">
    <source>
        <dbReference type="EMBL" id="SEI06065.1"/>
    </source>
</evidence>
<keyword evidence="1" id="KW-1133">Transmembrane helix</keyword>
<feature type="transmembrane region" description="Helical" evidence="1">
    <location>
        <begin position="236"/>
        <end position="255"/>
    </location>
</feature>
<organism evidence="3 4">
    <name type="scientific">Rheinheimera pacifica</name>
    <dbReference type="NCBI Taxonomy" id="173990"/>
    <lineage>
        <taxon>Bacteria</taxon>
        <taxon>Pseudomonadati</taxon>
        <taxon>Pseudomonadota</taxon>
        <taxon>Gammaproteobacteria</taxon>
        <taxon>Chromatiales</taxon>
        <taxon>Chromatiaceae</taxon>
        <taxon>Rheinheimera</taxon>
    </lineage>
</organism>
<accession>A0A1H6N1S4</accession>
<dbReference type="GO" id="GO:0017004">
    <property type="term" value="P:cytochrome complex assembly"/>
    <property type="evidence" value="ECO:0007669"/>
    <property type="project" value="InterPro"/>
</dbReference>
<gene>
    <name evidence="3" type="ORF">SAMN05660691_03208</name>
</gene>
<dbReference type="Pfam" id="PF01578">
    <property type="entry name" value="Cytochrom_C_asm"/>
    <property type="match status" value="1"/>
</dbReference>
<evidence type="ECO:0000256" key="1">
    <source>
        <dbReference type="SAM" id="Phobius"/>
    </source>
</evidence>
<feature type="transmembrane region" description="Helical" evidence="1">
    <location>
        <begin position="177"/>
        <end position="200"/>
    </location>
</feature>
<keyword evidence="1" id="KW-0812">Transmembrane</keyword>
<dbReference type="RefSeq" id="WP_092795522.1">
    <property type="nucleotide sequence ID" value="NZ_DASWWU010000007.1"/>
</dbReference>
<sequence length="268" mass="29573">MSTVLLTALALIAYLVATGSVLLRIFHPQGPHFKTTFSAAIIGLVLHMLVLAAMLFTEQGQNFSLLNVSSLVCWLITVAITLTALRTPTILLLPVVYGFASLVQLAVLTLPHSVQLQHFEQDIILLLHIMLAFIAYAILIMAMLYSFQVSYISNRLKQKDFAAMTRHMPPLVQAEVLQFRILLAGTVLLGVALLIAAVFMDNWLAKENLHKNVFSLIGFGVFVVLCWGHARKGWRGKTANILTITGAALLTLGYFGSRFVREVLLNTL</sequence>
<dbReference type="STRING" id="173990.SAMN05660691_03208"/>
<feature type="transmembrane region" description="Helical" evidence="1">
    <location>
        <begin position="212"/>
        <end position="230"/>
    </location>
</feature>
<evidence type="ECO:0000313" key="4">
    <source>
        <dbReference type="Proteomes" id="UP000199371"/>
    </source>
</evidence>
<keyword evidence="1" id="KW-0472">Membrane</keyword>
<protein>
    <submittedName>
        <fullName evidence="3">ABC-type uncharacterized transport system, permease component</fullName>
    </submittedName>
</protein>
<dbReference type="OrthoDB" id="9780793at2"/>
<keyword evidence="4" id="KW-1185">Reference proteome</keyword>
<feature type="transmembrane region" description="Helical" evidence="1">
    <location>
        <begin position="91"/>
        <end position="111"/>
    </location>
</feature>
<name>A0A1H6N1S4_9GAMM</name>
<feature type="transmembrane region" description="Helical" evidence="1">
    <location>
        <begin position="35"/>
        <end position="56"/>
    </location>
</feature>
<dbReference type="InterPro" id="IPR052372">
    <property type="entry name" value="YpjD/HemX"/>
</dbReference>
<dbReference type="AlphaFoldDB" id="A0A1H6N1S4"/>
<dbReference type="EMBL" id="FNXF01000014">
    <property type="protein sequence ID" value="SEI06065.1"/>
    <property type="molecule type" value="Genomic_DNA"/>
</dbReference>
<feature type="domain" description="Cytochrome c assembly protein" evidence="2">
    <location>
        <begin position="40"/>
        <end position="264"/>
    </location>
</feature>
<dbReference type="InterPro" id="IPR002541">
    <property type="entry name" value="Cyt_c_assembly"/>
</dbReference>
<proteinExistence type="predicted"/>
<dbReference type="GO" id="GO:0005886">
    <property type="term" value="C:plasma membrane"/>
    <property type="evidence" value="ECO:0007669"/>
    <property type="project" value="TreeGrafter"/>
</dbReference>
<reference evidence="4" key="1">
    <citation type="submission" date="2016-10" db="EMBL/GenBank/DDBJ databases">
        <authorList>
            <person name="Varghese N."/>
            <person name="Submissions S."/>
        </authorList>
    </citation>
    <scope>NUCLEOTIDE SEQUENCE [LARGE SCALE GENOMIC DNA]</scope>
    <source>
        <strain evidence="4">DSM 17616</strain>
    </source>
</reference>
<evidence type="ECO:0000259" key="2">
    <source>
        <dbReference type="Pfam" id="PF01578"/>
    </source>
</evidence>
<feature type="transmembrane region" description="Helical" evidence="1">
    <location>
        <begin position="123"/>
        <end position="147"/>
    </location>
</feature>
<dbReference type="GO" id="GO:0020037">
    <property type="term" value="F:heme binding"/>
    <property type="evidence" value="ECO:0007669"/>
    <property type="project" value="InterPro"/>
</dbReference>
<dbReference type="PANTHER" id="PTHR38034:SF1">
    <property type="entry name" value="INNER MEMBRANE PROTEIN YPJD"/>
    <property type="match status" value="1"/>
</dbReference>
<dbReference type="PANTHER" id="PTHR38034">
    <property type="entry name" value="INNER MEMBRANE PROTEIN YPJD"/>
    <property type="match status" value="1"/>
</dbReference>